<feature type="transmembrane region" description="Helical" evidence="10">
    <location>
        <begin position="158"/>
        <end position="178"/>
    </location>
</feature>
<evidence type="ECO:0000256" key="7">
    <source>
        <dbReference type="ARBA" id="ARBA00023136"/>
    </source>
</evidence>
<evidence type="ECO:0000256" key="4">
    <source>
        <dbReference type="ARBA" id="ARBA00022692"/>
    </source>
</evidence>
<keyword evidence="3" id="KW-1003">Cell membrane</keyword>
<evidence type="ECO:0000259" key="11">
    <source>
        <dbReference type="Pfam" id="PF01618"/>
    </source>
</evidence>
<dbReference type="Proteomes" id="UP000006377">
    <property type="component" value="Chromosome"/>
</dbReference>
<dbReference type="eggNOG" id="COG0811">
    <property type="taxonomic scope" value="Bacteria"/>
</dbReference>
<keyword evidence="4 10" id="KW-0812">Transmembrane</keyword>
<keyword evidence="13" id="KW-1185">Reference proteome</keyword>
<evidence type="ECO:0000256" key="9">
    <source>
        <dbReference type="SAM" id="MobiDB-lite"/>
    </source>
</evidence>
<comment type="subcellular location">
    <subcellularLocation>
        <location evidence="1">Cell membrane</location>
        <topology evidence="1">Multi-pass membrane protein</topology>
    </subcellularLocation>
    <subcellularLocation>
        <location evidence="8">Membrane</location>
        <topology evidence="8">Multi-pass membrane protein</topology>
    </subcellularLocation>
</comment>
<evidence type="ECO:0000256" key="10">
    <source>
        <dbReference type="SAM" id="Phobius"/>
    </source>
</evidence>
<protein>
    <submittedName>
        <fullName evidence="12">MotA/TolQ/ExbB proton channel</fullName>
    </submittedName>
</protein>
<feature type="region of interest" description="Disordered" evidence="9">
    <location>
        <begin position="1"/>
        <end position="21"/>
    </location>
</feature>
<feature type="transmembrane region" description="Helical" evidence="10">
    <location>
        <begin position="54"/>
        <end position="74"/>
    </location>
</feature>
<evidence type="ECO:0000256" key="1">
    <source>
        <dbReference type="ARBA" id="ARBA00004651"/>
    </source>
</evidence>
<dbReference type="OrthoDB" id="4045at2"/>
<dbReference type="InterPro" id="IPR050790">
    <property type="entry name" value="ExbB/TolQ_transport"/>
</dbReference>
<keyword evidence="5 8" id="KW-0653">Protein transport</keyword>
<dbReference type="PANTHER" id="PTHR30625:SF15">
    <property type="entry name" value="BIOPOLYMER TRANSPORT PROTEIN EXBB"/>
    <property type="match status" value="1"/>
</dbReference>
<comment type="similarity">
    <text evidence="8">Belongs to the exbB/tolQ family.</text>
</comment>
<keyword evidence="6 10" id="KW-1133">Transmembrane helix</keyword>
<proteinExistence type="inferred from homology"/>
<evidence type="ECO:0000256" key="2">
    <source>
        <dbReference type="ARBA" id="ARBA00022448"/>
    </source>
</evidence>
<evidence type="ECO:0000313" key="13">
    <source>
        <dbReference type="Proteomes" id="UP000006377"/>
    </source>
</evidence>
<dbReference type="EMBL" id="CP000774">
    <property type="protein sequence ID" value="ABS64497.1"/>
    <property type="molecule type" value="Genomic_DNA"/>
</dbReference>
<gene>
    <name evidence="12" type="ordered locus">Plav_2890</name>
</gene>
<dbReference type="InterPro" id="IPR002898">
    <property type="entry name" value="MotA_ExbB_proton_chnl"/>
</dbReference>
<name>A7HX64_PARL1</name>
<dbReference type="GO" id="GO:0005886">
    <property type="term" value="C:plasma membrane"/>
    <property type="evidence" value="ECO:0007669"/>
    <property type="project" value="UniProtKB-SubCell"/>
</dbReference>
<dbReference type="KEGG" id="pla:Plav_2890"/>
<dbReference type="STRING" id="402881.Plav_2890"/>
<feature type="transmembrane region" description="Helical" evidence="10">
    <location>
        <begin position="198"/>
        <end position="222"/>
    </location>
</feature>
<reference evidence="12 13" key="1">
    <citation type="journal article" date="2011" name="Stand. Genomic Sci.">
        <title>Complete genome sequence of Parvibaculum lavamentivorans type strain (DS-1(T)).</title>
        <authorList>
            <person name="Schleheck D."/>
            <person name="Weiss M."/>
            <person name="Pitluck S."/>
            <person name="Bruce D."/>
            <person name="Land M.L."/>
            <person name="Han S."/>
            <person name="Saunders E."/>
            <person name="Tapia R."/>
            <person name="Detter C."/>
            <person name="Brettin T."/>
            <person name="Han J."/>
            <person name="Woyke T."/>
            <person name="Goodwin L."/>
            <person name="Pennacchio L."/>
            <person name="Nolan M."/>
            <person name="Cook A.M."/>
            <person name="Kjelleberg S."/>
            <person name="Thomas T."/>
        </authorList>
    </citation>
    <scope>NUCLEOTIDE SEQUENCE [LARGE SCALE GENOMIC DNA]</scope>
    <source>
        <strain evidence="13">DS-1 / DSM 13023 / NCIMB 13966</strain>
    </source>
</reference>
<dbReference type="GO" id="GO:0017038">
    <property type="term" value="P:protein import"/>
    <property type="evidence" value="ECO:0007669"/>
    <property type="project" value="TreeGrafter"/>
</dbReference>
<evidence type="ECO:0000256" key="6">
    <source>
        <dbReference type="ARBA" id="ARBA00022989"/>
    </source>
</evidence>
<sequence length="257" mass="26738">MPEEESTVGGANGAPEAAAGAGDTMTNAADIIATSGGGDTWYSLGSLLDKGGPIVAILLVLSVISAAIILLKIFQFWSAGLSKRAFVEPALDKIESGDLASSLEVLKKQRTPLARAMAAGVRAKMRGDLRDEDVASEIVRVGTMEIGSLQRYLRWLEVIGNISPLLGLLGTVIGMINAFQSLEEAGTQVDPALLSGGIWVALLTTAVGLIVALPAITALNLLEGKIDQVRLSMRDASARVIAALHARQGPTQSKAAQ</sequence>
<keyword evidence="2 8" id="KW-0813">Transport</keyword>
<evidence type="ECO:0000313" key="12">
    <source>
        <dbReference type="EMBL" id="ABS64497.1"/>
    </source>
</evidence>
<dbReference type="PANTHER" id="PTHR30625">
    <property type="entry name" value="PROTEIN TOLQ"/>
    <property type="match status" value="1"/>
</dbReference>
<feature type="domain" description="MotA/TolQ/ExbB proton channel" evidence="11">
    <location>
        <begin position="110"/>
        <end position="233"/>
    </location>
</feature>
<dbReference type="AlphaFoldDB" id="A7HX64"/>
<dbReference type="Pfam" id="PF01618">
    <property type="entry name" value="MotA_ExbB"/>
    <property type="match status" value="1"/>
</dbReference>
<evidence type="ECO:0000256" key="8">
    <source>
        <dbReference type="RuleBase" id="RU004057"/>
    </source>
</evidence>
<keyword evidence="7 10" id="KW-0472">Membrane</keyword>
<dbReference type="HOGENOM" id="CLU_053325_4_2_5"/>
<organism evidence="12 13">
    <name type="scientific">Parvibaculum lavamentivorans (strain DS-1 / DSM 13023 / NCIMB 13966)</name>
    <dbReference type="NCBI Taxonomy" id="402881"/>
    <lineage>
        <taxon>Bacteria</taxon>
        <taxon>Pseudomonadati</taxon>
        <taxon>Pseudomonadota</taxon>
        <taxon>Alphaproteobacteria</taxon>
        <taxon>Hyphomicrobiales</taxon>
        <taxon>Parvibaculaceae</taxon>
        <taxon>Parvibaculum</taxon>
    </lineage>
</organism>
<accession>A7HX64</accession>
<dbReference type="RefSeq" id="WP_012111813.1">
    <property type="nucleotide sequence ID" value="NC_009719.1"/>
</dbReference>
<evidence type="ECO:0000256" key="3">
    <source>
        <dbReference type="ARBA" id="ARBA00022475"/>
    </source>
</evidence>
<evidence type="ECO:0000256" key="5">
    <source>
        <dbReference type="ARBA" id="ARBA00022927"/>
    </source>
</evidence>